<feature type="domain" description="FAS1" evidence="2">
    <location>
        <begin position="1"/>
        <end position="131"/>
    </location>
</feature>
<dbReference type="InterPro" id="IPR000782">
    <property type="entry name" value="FAS1_domain"/>
</dbReference>
<dbReference type="Proteomes" id="UP000095751">
    <property type="component" value="Unassembled WGS sequence"/>
</dbReference>
<dbReference type="OrthoDB" id="286301at2759"/>
<dbReference type="Gene3D" id="2.30.180.10">
    <property type="entry name" value="FAS1 domain"/>
    <property type="match status" value="1"/>
</dbReference>
<proteinExistence type="predicted"/>
<dbReference type="Pfam" id="PF02469">
    <property type="entry name" value="Fasciclin"/>
    <property type="match status" value="1"/>
</dbReference>
<dbReference type="PROSITE" id="PS50213">
    <property type="entry name" value="FAS1"/>
    <property type="match status" value="1"/>
</dbReference>
<dbReference type="InParanoid" id="A0A1E7EYB7"/>
<feature type="non-terminal residue" evidence="3">
    <location>
        <position position="134"/>
    </location>
</feature>
<dbReference type="InterPro" id="IPR036378">
    <property type="entry name" value="FAS1_dom_sf"/>
</dbReference>
<dbReference type="GO" id="GO:0005615">
    <property type="term" value="C:extracellular space"/>
    <property type="evidence" value="ECO:0007669"/>
    <property type="project" value="TreeGrafter"/>
</dbReference>
<dbReference type="SMART" id="SM00554">
    <property type="entry name" value="FAS1"/>
    <property type="match status" value="1"/>
</dbReference>
<feature type="chain" id="PRO_5009192387" evidence="1">
    <location>
        <begin position="27"/>
        <end position="134"/>
    </location>
</feature>
<dbReference type="EMBL" id="KV784370">
    <property type="protein sequence ID" value="OEU10805.1"/>
    <property type="molecule type" value="Genomic_DNA"/>
</dbReference>
<sequence length="134" mass="13552">IPGTAIKAGAFATLVAALGAADLVGAISSPNGPFTVFAPTDDAFAALPNGLVGCLLQEENQPVLRKILLYHVVTGQVLSSDLTDGMEAPTLLDGQDVTVGLIGGVTINNSKVVTANVLATNGVIHIIDQVLVPP</sequence>
<name>A0A1E7EYB7_9STRA</name>
<evidence type="ECO:0000256" key="1">
    <source>
        <dbReference type="SAM" id="SignalP"/>
    </source>
</evidence>
<dbReference type="PANTHER" id="PTHR10900:SF77">
    <property type="entry name" value="FI19380P1"/>
    <property type="match status" value="1"/>
</dbReference>
<dbReference type="KEGG" id="fcy:FRACYDRAFT_163233"/>
<feature type="non-terminal residue" evidence="3">
    <location>
        <position position="1"/>
    </location>
</feature>
<dbReference type="AlphaFoldDB" id="A0A1E7EYB7"/>
<keyword evidence="1" id="KW-0732">Signal</keyword>
<accession>A0A1E7EYB7</accession>
<dbReference type="FunFam" id="2.30.180.10:FF:000032">
    <property type="entry name" value="Fasciclin domain-containing protein, putative"/>
    <property type="match status" value="1"/>
</dbReference>
<evidence type="ECO:0000313" key="3">
    <source>
        <dbReference type="EMBL" id="OEU10805.1"/>
    </source>
</evidence>
<evidence type="ECO:0000259" key="2">
    <source>
        <dbReference type="PROSITE" id="PS50213"/>
    </source>
</evidence>
<organism evidence="3 4">
    <name type="scientific">Fragilariopsis cylindrus CCMP1102</name>
    <dbReference type="NCBI Taxonomy" id="635003"/>
    <lineage>
        <taxon>Eukaryota</taxon>
        <taxon>Sar</taxon>
        <taxon>Stramenopiles</taxon>
        <taxon>Ochrophyta</taxon>
        <taxon>Bacillariophyta</taxon>
        <taxon>Bacillariophyceae</taxon>
        <taxon>Bacillariophycidae</taxon>
        <taxon>Bacillariales</taxon>
        <taxon>Bacillariaceae</taxon>
        <taxon>Fragilariopsis</taxon>
    </lineage>
</organism>
<feature type="signal peptide" evidence="1">
    <location>
        <begin position="1"/>
        <end position="26"/>
    </location>
</feature>
<keyword evidence="4" id="KW-1185">Reference proteome</keyword>
<dbReference type="SUPFAM" id="SSF82153">
    <property type="entry name" value="FAS1 domain"/>
    <property type="match status" value="1"/>
</dbReference>
<dbReference type="InterPro" id="IPR050904">
    <property type="entry name" value="Adhesion/Biosynth-related"/>
</dbReference>
<gene>
    <name evidence="3" type="ORF">FRACYDRAFT_163233</name>
</gene>
<evidence type="ECO:0000313" key="4">
    <source>
        <dbReference type="Proteomes" id="UP000095751"/>
    </source>
</evidence>
<dbReference type="PANTHER" id="PTHR10900">
    <property type="entry name" value="PERIOSTIN-RELATED"/>
    <property type="match status" value="1"/>
</dbReference>
<protein>
    <submittedName>
        <fullName evidence="3">Beta-Ig-H3/fasciclin</fullName>
    </submittedName>
</protein>
<reference evidence="3 4" key="1">
    <citation type="submission" date="2016-09" db="EMBL/GenBank/DDBJ databases">
        <title>Extensive genetic diversity and differential bi-allelic expression allows diatom success in the polar Southern Ocean.</title>
        <authorList>
            <consortium name="DOE Joint Genome Institute"/>
            <person name="Mock T."/>
            <person name="Otillar R.P."/>
            <person name="Strauss J."/>
            <person name="Dupont C."/>
            <person name="Frickenhaus S."/>
            <person name="Maumus F."/>
            <person name="Mcmullan M."/>
            <person name="Sanges R."/>
            <person name="Schmutz J."/>
            <person name="Toseland A."/>
            <person name="Valas R."/>
            <person name="Veluchamy A."/>
            <person name="Ward B.J."/>
            <person name="Allen A."/>
            <person name="Barry K."/>
            <person name="Falciatore A."/>
            <person name="Ferrante M."/>
            <person name="Fortunato A.E."/>
            <person name="Gloeckner G."/>
            <person name="Gruber A."/>
            <person name="Hipkin R."/>
            <person name="Janech M."/>
            <person name="Kroth P."/>
            <person name="Leese F."/>
            <person name="Lindquist E."/>
            <person name="Lyon B.R."/>
            <person name="Martin J."/>
            <person name="Mayer C."/>
            <person name="Parker M."/>
            <person name="Quesneville H."/>
            <person name="Raymond J."/>
            <person name="Uhlig C."/>
            <person name="Valentin K.U."/>
            <person name="Worden A.Z."/>
            <person name="Armbrust E.V."/>
            <person name="Bowler C."/>
            <person name="Green B."/>
            <person name="Moulton V."/>
            <person name="Van Oosterhout C."/>
            <person name="Grigoriev I."/>
        </authorList>
    </citation>
    <scope>NUCLEOTIDE SEQUENCE [LARGE SCALE GENOMIC DNA]</scope>
    <source>
        <strain evidence="3 4">CCMP1102</strain>
    </source>
</reference>